<dbReference type="PANTHER" id="PTHR31389">
    <property type="entry name" value="LD39211P"/>
    <property type="match status" value="1"/>
</dbReference>
<dbReference type="EnsemblMetazoa" id="CapteT197713">
    <property type="protein sequence ID" value="CapteP197713"/>
    <property type="gene ID" value="CapteG197713"/>
</dbReference>
<dbReference type="InterPro" id="IPR012444">
    <property type="entry name" value="DUF1647"/>
</dbReference>
<sequence>MFLVLNGIQVTVHAQSFMAWHSRIHRLPGIIDFSWLPWVTDCDACREERTCDHAYFCGDGYESGDQTLDLTTIFIQDKTVIPVLLRISVVTIVVQEVDDLSTKRWMERQLRRTHDEDEAMVNGQWSDESWNLKKGGGDQGLEAAFLACYQGRVFLDTKSDWKLASHSCVLLVYNLQKSANISYPCSFQPEFLPQIYLQNDSSERLSDTVDGYEFFRYPYKDIRTNVTKYGKVLPVARELLRKYQIPIKYLETLDADNVLDFVFVTGSSSNHFRESLDAIATIQEQFPKHRIMFYDWGLSSEQIAQLKTLCGVTYMPFDFSLYPASKWQSGRSKFHGAKILCIMEALINNSGVFWVDASVRFLDSSAFSVLFQNIIRNGGFGMVSNAYHSTYAATHPNMYTYLPTDMEFHKQCCQLQSGATLMYKTHRVFDGIIWPWFLCSLTAECMTPTMQLDCKFQESDRLRTYACCHRVDQSALNILASNLYNHNESEYNFASDIFRDGVFEILRESEGKFTPNKCKNKMW</sequence>
<evidence type="ECO:0000313" key="1">
    <source>
        <dbReference type="EMBL" id="ELT99056.1"/>
    </source>
</evidence>
<dbReference type="EMBL" id="KB307246">
    <property type="protein sequence ID" value="ELT99056.1"/>
    <property type="molecule type" value="Genomic_DNA"/>
</dbReference>
<keyword evidence="3" id="KW-1185">Reference proteome</keyword>
<evidence type="ECO:0000313" key="3">
    <source>
        <dbReference type="Proteomes" id="UP000014760"/>
    </source>
</evidence>
<reference evidence="2" key="3">
    <citation type="submission" date="2015-06" db="UniProtKB">
        <authorList>
            <consortium name="EnsemblMetazoa"/>
        </authorList>
    </citation>
    <scope>IDENTIFICATION</scope>
</reference>
<dbReference type="Proteomes" id="UP000014760">
    <property type="component" value="Unassembled WGS sequence"/>
</dbReference>
<gene>
    <name evidence="1" type="ORF">CAPTEDRAFT_197713</name>
</gene>
<dbReference type="STRING" id="283909.R7U5T1"/>
<dbReference type="FunCoup" id="R7U5T1">
    <property type="interactions" value="93"/>
</dbReference>
<name>R7U5T1_CAPTE</name>
<reference evidence="1 3" key="2">
    <citation type="journal article" date="2013" name="Nature">
        <title>Insights into bilaterian evolution from three spiralian genomes.</title>
        <authorList>
            <person name="Simakov O."/>
            <person name="Marletaz F."/>
            <person name="Cho S.J."/>
            <person name="Edsinger-Gonzales E."/>
            <person name="Havlak P."/>
            <person name="Hellsten U."/>
            <person name="Kuo D.H."/>
            <person name="Larsson T."/>
            <person name="Lv J."/>
            <person name="Arendt D."/>
            <person name="Savage R."/>
            <person name="Osoegawa K."/>
            <person name="de Jong P."/>
            <person name="Grimwood J."/>
            <person name="Chapman J.A."/>
            <person name="Shapiro H."/>
            <person name="Aerts A."/>
            <person name="Otillar R.P."/>
            <person name="Terry A.Y."/>
            <person name="Boore J.L."/>
            <person name="Grigoriev I.V."/>
            <person name="Lindberg D.R."/>
            <person name="Seaver E.C."/>
            <person name="Weisblat D.A."/>
            <person name="Putnam N.H."/>
            <person name="Rokhsar D.S."/>
        </authorList>
    </citation>
    <scope>NUCLEOTIDE SEQUENCE</scope>
    <source>
        <strain evidence="1 3">I ESC-2004</strain>
    </source>
</reference>
<dbReference type="EMBL" id="AMQN01010185">
    <property type="status" value="NOT_ANNOTATED_CDS"/>
    <property type="molecule type" value="Genomic_DNA"/>
</dbReference>
<protein>
    <submittedName>
        <fullName evidence="1 2">Uncharacterized protein</fullName>
    </submittedName>
</protein>
<dbReference type="Pfam" id="PF07801">
    <property type="entry name" value="DUF1647"/>
    <property type="match status" value="1"/>
</dbReference>
<evidence type="ECO:0000313" key="2">
    <source>
        <dbReference type="EnsemblMetazoa" id="CapteP197713"/>
    </source>
</evidence>
<reference evidence="3" key="1">
    <citation type="submission" date="2012-12" db="EMBL/GenBank/DDBJ databases">
        <authorList>
            <person name="Hellsten U."/>
            <person name="Grimwood J."/>
            <person name="Chapman J.A."/>
            <person name="Shapiro H."/>
            <person name="Aerts A."/>
            <person name="Otillar R.P."/>
            <person name="Terry A.Y."/>
            <person name="Boore J.L."/>
            <person name="Simakov O."/>
            <person name="Marletaz F."/>
            <person name="Cho S.-J."/>
            <person name="Edsinger-Gonzales E."/>
            <person name="Havlak P."/>
            <person name="Kuo D.-H."/>
            <person name="Larsson T."/>
            <person name="Lv J."/>
            <person name="Arendt D."/>
            <person name="Savage R."/>
            <person name="Osoegawa K."/>
            <person name="de Jong P."/>
            <person name="Lindberg D.R."/>
            <person name="Seaver E.C."/>
            <person name="Weisblat D.A."/>
            <person name="Putnam N.H."/>
            <person name="Grigoriev I.V."/>
            <person name="Rokhsar D.S."/>
        </authorList>
    </citation>
    <scope>NUCLEOTIDE SEQUENCE</scope>
    <source>
        <strain evidence="3">I ESC-2004</strain>
    </source>
</reference>
<accession>R7U5T1</accession>
<organism evidence="1">
    <name type="scientific">Capitella teleta</name>
    <name type="common">Polychaete worm</name>
    <dbReference type="NCBI Taxonomy" id="283909"/>
    <lineage>
        <taxon>Eukaryota</taxon>
        <taxon>Metazoa</taxon>
        <taxon>Spiralia</taxon>
        <taxon>Lophotrochozoa</taxon>
        <taxon>Annelida</taxon>
        <taxon>Polychaeta</taxon>
        <taxon>Sedentaria</taxon>
        <taxon>Scolecida</taxon>
        <taxon>Capitellidae</taxon>
        <taxon>Capitella</taxon>
    </lineage>
</organism>
<dbReference type="HOGENOM" id="CLU_039554_0_0_1"/>
<dbReference type="PANTHER" id="PTHR31389:SF4">
    <property type="entry name" value="LD39211P"/>
    <property type="match status" value="1"/>
</dbReference>
<dbReference type="OrthoDB" id="5954868at2759"/>
<proteinExistence type="predicted"/>
<dbReference type="AlphaFoldDB" id="R7U5T1"/>